<evidence type="ECO:0000256" key="1">
    <source>
        <dbReference type="SAM" id="MobiDB-lite"/>
    </source>
</evidence>
<keyword evidence="2" id="KW-1133">Transmembrane helix</keyword>
<evidence type="ECO:0000313" key="3">
    <source>
        <dbReference type="EMBL" id="MES0832274.1"/>
    </source>
</evidence>
<evidence type="ECO:0000313" key="4">
    <source>
        <dbReference type="Proteomes" id="UP001432401"/>
    </source>
</evidence>
<proteinExistence type="predicted"/>
<dbReference type="Proteomes" id="UP001432401">
    <property type="component" value="Unassembled WGS sequence"/>
</dbReference>
<evidence type="ECO:0000256" key="2">
    <source>
        <dbReference type="SAM" id="Phobius"/>
    </source>
</evidence>
<protein>
    <submittedName>
        <fullName evidence="3">Uncharacterized protein</fullName>
    </submittedName>
</protein>
<name>A0ABV1ZPR2_9ACTN</name>
<dbReference type="RefSeq" id="WP_352982199.1">
    <property type="nucleotide sequence ID" value="NZ_JBEQNA010000008.1"/>
</dbReference>
<feature type="transmembrane region" description="Helical" evidence="2">
    <location>
        <begin position="66"/>
        <end position="85"/>
    </location>
</feature>
<feature type="region of interest" description="Disordered" evidence="1">
    <location>
        <begin position="27"/>
        <end position="59"/>
    </location>
</feature>
<sequence>MRGNPRVAYRIEHGALPHWMGVAEERRVQRERAPARSDVPEAGPVSAEGGRHRRPRARRVRRSGRLALSYVLAVAGGVLLGQVVAMSPW</sequence>
<keyword evidence="2" id="KW-0472">Membrane</keyword>
<gene>
    <name evidence="3" type="ORF">ABUK86_00670</name>
</gene>
<organism evidence="3 4">
    <name type="scientific">Nocardiopsis tropica</name>
    <dbReference type="NCBI Taxonomy" id="109330"/>
    <lineage>
        <taxon>Bacteria</taxon>
        <taxon>Bacillati</taxon>
        <taxon>Actinomycetota</taxon>
        <taxon>Actinomycetes</taxon>
        <taxon>Streptosporangiales</taxon>
        <taxon>Nocardiopsidaceae</taxon>
        <taxon>Nocardiopsis</taxon>
    </lineage>
</organism>
<reference evidence="3 4" key="1">
    <citation type="submission" date="2024-06" db="EMBL/GenBank/DDBJ databases">
        <authorList>
            <person name="Bataeva Y.V."/>
            <person name="Grigorian L.N."/>
            <person name="Solomentsev V.I."/>
        </authorList>
    </citation>
    <scope>NUCLEOTIDE SEQUENCE [LARGE SCALE GENOMIC DNA]</scope>
    <source>
        <strain evidence="4">SCPM-O-B-12605 (RCAM04882)</strain>
    </source>
</reference>
<dbReference type="EMBL" id="JBEQNB010000001">
    <property type="protein sequence ID" value="MES0832274.1"/>
    <property type="molecule type" value="Genomic_DNA"/>
</dbReference>
<accession>A0ABV1ZPR2</accession>
<keyword evidence="4" id="KW-1185">Reference proteome</keyword>
<keyword evidence="2" id="KW-0812">Transmembrane</keyword>
<comment type="caution">
    <text evidence="3">The sequence shown here is derived from an EMBL/GenBank/DDBJ whole genome shotgun (WGS) entry which is preliminary data.</text>
</comment>
<feature type="compositionally biased region" description="Basic and acidic residues" evidence="1">
    <location>
        <begin position="27"/>
        <end position="39"/>
    </location>
</feature>